<dbReference type="OrthoDB" id="10262892at2759"/>
<evidence type="ECO:0000313" key="8">
    <source>
        <dbReference type="Proteomes" id="UP001652626"/>
    </source>
</evidence>
<evidence type="ECO:0000259" key="7">
    <source>
        <dbReference type="PROSITE" id="PS51462"/>
    </source>
</evidence>
<dbReference type="Proteomes" id="UP001652626">
    <property type="component" value="Chromosome 17"/>
</dbReference>
<dbReference type="PROSITE" id="PS51462">
    <property type="entry name" value="NUDIX"/>
    <property type="match status" value="1"/>
</dbReference>
<dbReference type="OMA" id="NPNIHEV"/>
<dbReference type="Pfam" id="PF00293">
    <property type="entry name" value="NUDIX"/>
    <property type="match status" value="1"/>
</dbReference>
<keyword evidence="6" id="KW-0464">Manganese</keyword>
<dbReference type="InterPro" id="IPR000086">
    <property type="entry name" value="NUDIX_hydrolase_dom"/>
</dbReference>
<keyword evidence="3" id="KW-0479">Metal-binding</keyword>
<dbReference type="PANTHER" id="PTHR12992">
    <property type="entry name" value="NUDIX HYDROLASE"/>
    <property type="match status" value="1"/>
</dbReference>
<protein>
    <submittedName>
        <fullName evidence="9">Mitochondrial coenzyme A diphosphatase NUDT8</fullName>
    </submittedName>
</protein>
<keyword evidence="4" id="KW-0378">Hydrolase</keyword>
<dbReference type="GO" id="GO:0010945">
    <property type="term" value="F:coenzyme A diphosphatase activity"/>
    <property type="evidence" value="ECO:0007669"/>
    <property type="project" value="InterPro"/>
</dbReference>
<keyword evidence="8" id="KW-1185">Reference proteome</keyword>
<gene>
    <name evidence="9" type="primary">LOC113400470</name>
</gene>
<dbReference type="Gene3D" id="3.90.79.10">
    <property type="entry name" value="Nucleoside Triphosphate Pyrophosphohydrolase"/>
    <property type="match status" value="1"/>
</dbReference>
<dbReference type="PROSITE" id="PS00893">
    <property type="entry name" value="NUDIX_BOX"/>
    <property type="match status" value="1"/>
</dbReference>
<dbReference type="InterPro" id="IPR045121">
    <property type="entry name" value="CoAse"/>
</dbReference>
<dbReference type="InterPro" id="IPR015797">
    <property type="entry name" value="NUDIX_hydrolase-like_dom_sf"/>
</dbReference>
<evidence type="ECO:0000313" key="9">
    <source>
        <dbReference type="RefSeq" id="XP_026495821.2"/>
    </source>
</evidence>
<dbReference type="SUPFAM" id="SSF55811">
    <property type="entry name" value="Nudix"/>
    <property type="match status" value="1"/>
</dbReference>
<evidence type="ECO:0000256" key="2">
    <source>
        <dbReference type="ARBA" id="ARBA00001946"/>
    </source>
</evidence>
<comment type="cofactor">
    <cofactor evidence="1">
        <name>Mn(2+)</name>
        <dbReference type="ChEBI" id="CHEBI:29035"/>
    </cofactor>
</comment>
<dbReference type="AlphaFoldDB" id="A0A8B8IIG0"/>
<dbReference type="PANTHER" id="PTHR12992:SF11">
    <property type="entry name" value="MITOCHONDRIAL COENZYME A DIPHOSPHATASE NUDT8"/>
    <property type="match status" value="1"/>
</dbReference>
<proteinExistence type="predicted"/>
<comment type="cofactor">
    <cofactor evidence="2">
        <name>Mg(2+)</name>
        <dbReference type="ChEBI" id="CHEBI:18420"/>
    </cofactor>
</comment>
<reference evidence="9" key="1">
    <citation type="submission" date="2025-08" db="UniProtKB">
        <authorList>
            <consortium name="RefSeq"/>
        </authorList>
    </citation>
    <scope>IDENTIFICATION</scope>
    <source>
        <tissue evidence="9">Whole body</tissue>
    </source>
</reference>
<keyword evidence="5" id="KW-0460">Magnesium</keyword>
<feature type="domain" description="Nudix hydrolase" evidence="7">
    <location>
        <begin position="35"/>
        <end position="172"/>
    </location>
</feature>
<dbReference type="CDD" id="cd03426">
    <property type="entry name" value="NUDIX_CoAse_Nudt7"/>
    <property type="match status" value="1"/>
</dbReference>
<evidence type="ECO:0000256" key="6">
    <source>
        <dbReference type="ARBA" id="ARBA00023211"/>
    </source>
</evidence>
<evidence type="ECO:0000256" key="1">
    <source>
        <dbReference type="ARBA" id="ARBA00001936"/>
    </source>
</evidence>
<dbReference type="GO" id="GO:0046872">
    <property type="term" value="F:metal ion binding"/>
    <property type="evidence" value="ECO:0007669"/>
    <property type="project" value="UniProtKB-KW"/>
</dbReference>
<evidence type="ECO:0000256" key="3">
    <source>
        <dbReference type="ARBA" id="ARBA00022723"/>
    </source>
</evidence>
<name>A0A8B8IIG0_VANTA</name>
<dbReference type="GeneID" id="113400470"/>
<accession>A0A8B8IIG0</accession>
<evidence type="ECO:0000256" key="5">
    <source>
        <dbReference type="ARBA" id="ARBA00022842"/>
    </source>
</evidence>
<dbReference type="RefSeq" id="XP_026495821.2">
    <property type="nucleotide sequence ID" value="XM_026640036.2"/>
</dbReference>
<organism evidence="8 9">
    <name type="scientific">Vanessa tameamea</name>
    <name type="common">Kamehameha butterfly</name>
    <dbReference type="NCBI Taxonomy" id="334116"/>
    <lineage>
        <taxon>Eukaryota</taxon>
        <taxon>Metazoa</taxon>
        <taxon>Ecdysozoa</taxon>
        <taxon>Arthropoda</taxon>
        <taxon>Hexapoda</taxon>
        <taxon>Insecta</taxon>
        <taxon>Pterygota</taxon>
        <taxon>Neoptera</taxon>
        <taxon>Endopterygota</taxon>
        <taxon>Lepidoptera</taxon>
        <taxon>Glossata</taxon>
        <taxon>Ditrysia</taxon>
        <taxon>Papilionoidea</taxon>
        <taxon>Nymphalidae</taxon>
        <taxon>Nymphalinae</taxon>
        <taxon>Vanessa</taxon>
    </lineage>
</organism>
<dbReference type="InterPro" id="IPR020084">
    <property type="entry name" value="NUDIX_hydrolase_CS"/>
</dbReference>
<sequence>MSLSPHILLSNLARERCVAKLKDLPAFIRSDVEPKVKAAVLVPLFERNGELHILYTLRSSNLKSHSGQVSFPGGKIDENEKVIDAALRETYEEIGVPGNSVDVWCEMSPVQGRDRNILITPVVGVIKNLIFNNLNPNIHEVEEIFSVPISTFCNTANQAHLKYEGILLPVYLHGKHKIWGITGYITHFFLQCFLPSDLYNVDFTRKGYKLEELMPSKL</sequence>
<evidence type="ECO:0000256" key="4">
    <source>
        <dbReference type="ARBA" id="ARBA00022801"/>
    </source>
</evidence>